<dbReference type="PANTHER" id="PTHR28208">
    <property type="entry name" value="PHOSPHATIDATE PHOSPHATASE APP1"/>
    <property type="match status" value="1"/>
</dbReference>
<accession>A0ABN6T959</accession>
<dbReference type="PANTHER" id="PTHR28208:SF3">
    <property type="entry name" value="PHOSPHATIDATE PHOSPHATASE APP1"/>
    <property type="match status" value="1"/>
</dbReference>
<reference evidence="2" key="1">
    <citation type="submission" date="2022-11" db="EMBL/GenBank/DDBJ databases">
        <title>Isolation and characterization of PLA-degrading bacterium Massilia sp. from Antarctic soil.</title>
        <authorList>
            <person name="Sato K."/>
            <person name="Gomez-Fuentes C."/>
            <person name="Ahmad S.A."/>
            <person name="Zulkharnain A."/>
        </authorList>
    </citation>
    <scope>NUCLEOTIDE SEQUENCE</scope>
    <source>
        <strain evidence="2">N-3</strain>
    </source>
</reference>
<evidence type="ECO:0000259" key="1">
    <source>
        <dbReference type="Pfam" id="PF09949"/>
    </source>
</evidence>
<proteinExistence type="predicted"/>
<feature type="domain" description="Phosphatidate phosphatase APP1 catalytic" evidence="1">
    <location>
        <begin position="263"/>
        <end position="417"/>
    </location>
</feature>
<dbReference type="Proteomes" id="UP001163336">
    <property type="component" value="Chromosome"/>
</dbReference>
<evidence type="ECO:0000313" key="3">
    <source>
        <dbReference type="Proteomes" id="UP001163336"/>
    </source>
</evidence>
<dbReference type="Pfam" id="PF09949">
    <property type="entry name" value="APP1_cat"/>
    <property type="match status" value="1"/>
</dbReference>
<sequence>MPDSAMPFLVLTRAGFDDIAARVDLGKASLFLNPGLLSETDIARLREMGTAVHVMATPVDPMQPQQVQQALLLTRNTRGSVWVERGAPRAAGAARAGERLQEAGREITPATPLRQRLARTAGGFATAALRRLTAPERGRRLMAVPYLGFGNAGRVWLKGRLLDEAAFREQSGTDSGWQNLVALYRRLESDEVAGARVLARFAGSVVETRTDGGGYFSFDFAPDVPLGGGWHVVELEFPDNVQPDGQPLRASAEIRVPAADARFGIISDIDDTVLWTNVTNKLNMALMLARTNHHTRKPFKGVAAFYRALRDGVGGSEDNPLFYVSSSPWHLFGPLVDFLKLQDVPLGPLLLRELSVRQVLKINEHGNHKLAQIERILDFYPDMQFVLIGDSGEQDPEIYAEVVRRHPGAVKMIYIRNVNPDPSRIDALDRLIDEVSATGTQLMLSPDSVFAASHAAAEGLIAVDRLPEIRSDKREDDNAPPAKTGL</sequence>
<dbReference type="InterPro" id="IPR052935">
    <property type="entry name" value="Mg2+_PAP"/>
</dbReference>
<gene>
    <name evidence="2" type="ORF">MasN3_22710</name>
</gene>
<dbReference type="EMBL" id="AP026966">
    <property type="protein sequence ID" value="BDT58777.1"/>
    <property type="molecule type" value="Genomic_DNA"/>
</dbReference>
<dbReference type="InterPro" id="IPR019236">
    <property type="entry name" value="APP1_cat"/>
</dbReference>
<evidence type="ECO:0000313" key="2">
    <source>
        <dbReference type="EMBL" id="BDT58777.1"/>
    </source>
</evidence>
<keyword evidence="3" id="KW-1185">Reference proteome</keyword>
<protein>
    <recommendedName>
        <fullName evidence="1">Phosphatidate phosphatase APP1 catalytic domain-containing protein</fullName>
    </recommendedName>
</protein>
<organism evidence="2 3">
    <name type="scientific">Massilia varians</name>
    <dbReference type="NCBI Taxonomy" id="457921"/>
    <lineage>
        <taxon>Bacteria</taxon>
        <taxon>Pseudomonadati</taxon>
        <taxon>Pseudomonadota</taxon>
        <taxon>Betaproteobacteria</taxon>
        <taxon>Burkholderiales</taxon>
        <taxon>Oxalobacteraceae</taxon>
        <taxon>Telluria group</taxon>
        <taxon>Massilia</taxon>
    </lineage>
</organism>
<dbReference type="RefSeq" id="WP_281914214.1">
    <property type="nucleotide sequence ID" value="NZ_AP026966.1"/>
</dbReference>
<name>A0ABN6T959_9BURK</name>